<dbReference type="GO" id="GO:0003676">
    <property type="term" value="F:nucleic acid binding"/>
    <property type="evidence" value="ECO:0007669"/>
    <property type="project" value="InterPro"/>
</dbReference>
<dbReference type="Gene3D" id="3.30.420.10">
    <property type="entry name" value="Ribonuclease H-like superfamily/Ribonuclease H"/>
    <property type="match status" value="1"/>
</dbReference>
<reference evidence="1 2" key="1">
    <citation type="journal article" date="2018" name="New Phytol.">
        <title>Comparative genomics and transcriptomics depict ericoid mycorrhizal fungi as versatile saprotrophs and plant mutualists.</title>
        <authorList>
            <person name="Martino E."/>
            <person name="Morin E."/>
            <person name="Grelet G.A."/>
            <person name="Kuo A."/>
            <person name="Kohler A."/>
            <person name="Daghino S."/>
            <person name="Barry K.W."/>
            <person name="Cichocki N."/>
            <person name="Clum A."/>
            <person name="Dockter R.B."/>
            <person name="Hainaut M."/>
            <person name="Kuo R.C."/>
            <person name="LaButti K."/>
            <person name="Lindahl B.D."/>
            <person name="Lindquist E.A."/>
            <person name="Lipzen A."/>
            <person name="Khouja H.R."/>
            <person name="Magnuson J."/>
            <person name="Murat C."/>
            <person name="Ohm R.A."/>
            <person name="Singer S.W."/>
            <person name="Spatafora J.W."/>
            <person name="Wang M."/>
            <person name="Veneault-Fourrey C."/>
            <person name="Henrissat B."/>
            <person name="Grigoriev I.V."/>
            <person name="Martin F.M."/>
            <person name="Perotto S."/>
        </authorList>
    </citation>
    <scope>NUCLEOTIDE SEQUENCE [LARGE SCALE GENOMIC DNA]</scope>
    <source>
        <strain evidence="1 2">ATCC 22711</strain>
    </source>
</reference>
<dbReference type="STRING" id="857342.A0A2T3AP48"/>
<keyword evidence="2" id="KW-1185">Reference proteome</keyword>
<proteinExistence type="predicted"/>
<evidence type="ECO:0008006" key="3">
    <source>
        <dbReference type="Google" id="ProtNLM"/>
    </source>
</evidence>
<dbReference type="InterPro" id="IPR036397">
    <property type="entry name" value="RNaseH_sf"/>
</dbReference>
<accession>A0A2T3AP48</accession>
<evidence type="ECO:0000313" key="1">
    <source>
        <dbReference type="EMBL" id="PSS06701.1"/>
    </source>
</evidence>
<evidence type="ECO:0000313" key="2">
    <source>
        <dbReference type="Proteomes" id="UP000241818"/>
    </source>
</evidence>
<dbReference type="GeneID" id="36572972"/>
<dbReference type="RefSeq" id="XP_024716431.1">
    <property type="nucleotide sequence ID" value="XM_024864891.1"/>
</dbReference>
<dbReference type="EMBL" id="KZ679020">
    <property type="protein sequence ID" value="PSS06701.1"/>
    <property type="molecule type" value="Genomic_DNA"/>
</dbReference>
<dbReference type="Proteomes" id="UP000241818">
    <property type="component" value="Unassembled WGS sequence"/>
</dbReference>
<dbReference type="InParanoid" id="A0A2T3AP48"/>
<gene>
    <name evidence="1" type="ORF">M430DRAFT_23396</name>
</gene>
<protein>
    <recommendedName>
        <fullName evidence="3">Integrase catalytic domain-containing protein</fullName>
    </recommendedName>
</protein>
<name>A0A2T3AP48_AMORE</name>
<organism evidence="1 2">
    <name type="scientific">Amorphotheca resinae ATCC 22711</name>
    <dbReference type="NCBI Taxonomy" id="857342"/>
    <lineage>
        <taxon>Eukaryota</taxon>
        <taxon>Fungi</taxon>
        <taxon>Dikarya</taxon>
        <taxon>Ascomycota</taxon>
        <taxon>Pezizomycotina</taxon>
        <taxon>Leotiomycetes</taxon>
        <taxon>Helotiales</taxon>
        <taxon>Amorphothecaceae</taxon>
        <taxon>Amorphotheca</taxon>
    </lineage>
</organism>
<dbReference type="OrthoDB" id="5153691at2759"/>
<dbReference type="AlphaFoldDB" id="A0A2T3AP48"/>
<sequence length="327" mass="37376">MHKILLSFIPTALNDLIKKNHVIDREVPPMSLNMACPSSAHPSRQFALARTQLAFTASHHSAANGQSERTNQIFTYALRCALGGRYDQSTWEELLPYVQLCWDTQHVTHKHQTLLYLDSPSPPEKNRPNVPINCSHTKSKHDLPEFRSSNKTWMTSDTVFAENTWSSTTTRFRHYIYKTAENHLSYTSTEEDTYKVFEHEVDKITYYAHLIAPESASAIPSPARARASNLEAEVAPGGDLRDWAQHRADLRSEAADAVKLAQARMKLYYDKDHSPLKFGDRAYLRLSKKSERGYHLQNQTKLSFIEAGLFDIVFAYRPLALELRLPD</sequence>